<dbReference type="PANTHER" id="PTHR34375:SF2">
    <property type="entry name" value="GATA ZINC FINGER PROTEIN"/>
    <property type="match status" value="1"/>
</dbReference>
<name>A0A498ICS1_MALDO</name>
<dbReference type="Proteomes" id="UP000290289">
    <property type="component" value="Chromosome 12"/>
</dbReference>
<organism evidence="5 6">
    <name type="scientific">Malus domestica</name>
    <name type="common">Apple</name>
    <name type="synonym">Pyrus malus</name>
    <dbReference type="NCBI Taxonomy" id="3750"/>
    <lineage>
        <taxon>Eukaryota</taxon>
        <taxon>Viridiplantae</taxon>
        <taxon>Streptophyta</taxon>
        <taxon>Embryophyta</taxon>
        <taxon>Tracheophyta</taxon>
        <taxon>Spermatophyta</taxon>
        <taxon>Magnoliopsida</taxon>
        <taxon>eudicotyledons</taxon>
        <taxon>Gunneridae</taxon>
        <taxon>Pentapetalae</taxon>
        <taxon>rosids</taxon>
        <taxon>fabids</taxon>
        <taxon>Rosales</taxon>
        <taxon>Rosaceae</taxon>
        <taxon>Amygdaloideae</taxon>
        <taxon>Maleae</taxon>
        <taxon>Malus</taxon>
    </lineage>
</organism>
<comment type="caution">
    <text evidence="5">The sequence shown here is derived from an EMBL/GenBank/DDBJ whole genome shotgun (WGS) entry which is preliminary data.</text>
</comment>
<dbReference type="SUPFAM" id="SSF52777">
    <property type="entry name" value="CoA-dependent acyltransferases"/>
    <property type="match status" value="2"/>
</dbReference>
<dbReference type="AlphaFoldDB" id="A0A498ICS1"/>
<dbReference type="InterPro" id="IPR031641">
    <property type="entry name" value="PapA_C"/>
</dbReference>
<dbReference type="InterPro" id="IPR023213">
    <property type="entry name" value="CAT-like_dom_sf"/>
</dbReference>
<evidence type="ECO:0000313" key="5">
    <source>
        <dbReference type="EMBL" id="RXH81488.1"/>
    </source>
</evidence>
<dbReference type="SMR" id="A0A498ICS1"/>
<evidence type="ECO:0000256" key="2">
    <source>
        <dbReference type="ARBA" id="ARBA00023315"/>
    </source>
</evidence>
<dbReference type="Gramene" id="mRNA:MD12G0025800">
    <property type="protein sequence ID" value="mRNA:MD12G0025800"/>
    <property type="gene ID" value="MD12G0025800"/>
</dbReference>
<evidence type="ECO:0000313" key="6">
    <source>
        <dbReference type="Proteomes" id="UP000290289"/>
    </source>
</evidence>
<dbReference type="STRING" id="3750.A0A498ICS1"/>
<dbReference type="Gene3D" id="3.30.559.30">
    <property type="entry name" value="Nonribosomal peptide synthetase, condensation domain"/>
    <property type="match status" value="1"/>
</dbReference>
<reference evidence="5 6" key="1">
    <citation type="submission" date="2018-10" db="EMBL/GenBank/DDBJ databases">
        <title>A high-quality apple genome assembly.</title>
        <authorList>
            <person name="Hu J."/>
        </authorList>
    </citation>
    <scope>NUCLEOTIDE SEQUENCE [LARGE SCALE GENOMIC DNA]</scope>
    <source>
        <strain evidence="6">cv. HFTH1</strain>
        <tissue evidence="5">Young leaf</tissue>
    </source>
</reference>
<feature type="region of interest" description="Disordered" evidence="3">
    <location>
        <begin position="1"/>
        <end position="22"/>
    </location>
</feature>
<accession>A0A498ICS1</accession>
<proteinExistence type="predicted"/>
<dbReference type="Gene3D" id="3.30.559.10">
    <property type="entry name" value="Chloramphenicol acetyltransferase-like domain"/>
    <property type="match status" value="1"/>
</dbReference>
<evidence type="ECO:0000259" key="4">
    <source>
        <dbReference type="Pfam" id="PF16911"/>
    </source>
</evidence>
<evidence type="ECO:0000256" key="1">
    <source>
        <dbReference type="ARBA" id="ARBA00022679"/>
    </source>
</evidence>
<feature type="domain" description="Phthiocerol/phthiodiolone dimycocerosyl transferase C-terminal" evidence="4">
    <location>
        <begin position="246"/>
        <end position="319"/>
    </location>
</feature>
<keyword evidence="6" id="KW-1185">Reference proteome</keyword>
<gene>
    <name evidence="5" type="ORF">DVH24_034909</name>
</gene>
<dbReference type="EMBL" id="RDQH01000338">
    <property type="protein sequence ID" value="RXH81488.1"/>
    <property type="molecule type" value="Genomic_DNA"/>
</dbReference>
<evidence type="ECO:0000256" key="3">
    <source>
        <dbReference type="SAM" id="MobiDB-lite"/>
    </source>
</evidence>
<dbReference type="Pfam" id="PF16911">
    <property type="entry name" value="PapA_C"/>
    <property type="match status" value="1"/>
</dbReference>
<dbReference type="PANTHER" id="PTHR34375">
    <property type="entry name" value="GATA ZINC FINGER PROTEIN-RELATED"/>
    <property type="match status" value="1"/>
</dbReference>
<protein>
    <recommendedName>
        <fullName evidence="4">Phthiocerol/phthiodiolone dimycocerosyl transferase C-terminal domain-containing protein</fullName>
    </recommendedName>
</protein>
<sequence>MSESDHQNPNPPAMPEPKTRLVGGTEHSWCKAVPCGTGITVLALLLTRPPNFSNLQTALHNLQNSHPILRSKHHFDPATGTYSFLTLPTPHLQIQPFDLPSTAPILQINPDNIAPLHQILEHEMNLNPWQNLDPSVESDTDVIYASTYAISESRWVLVLRLHTSACDRAAAVAVLKELLGELKSTGGGGAERELKGDGEVSLGIEDLIPNGKANKPFWARGVDMMGYSLNSLRLSNLEFQDASSERRSQVVKLQLSPEDTHRLLAGCKSRDIKLCGALAAAGMIAARASKQLPDHQWEKYGVVTLLDCRPILDPPLSINHLGFYHSAIMNTHDINGEGNTLWDLAKRCYTSFASAKNSNKHFTDMADLNFLMCKAIENPGLTPSSSMRTAFISVFEDTVIDESSEINKELGVEDYEGCASAHGVGPSIAIFDTIRDGCLNCACVYPSPLHSREQMQDLMDRMKSILVNGCKDVESES</sequence>
<dbReference type="GO" id="GO:0016746">
    <property type="term" value="F:acyltransferase activity"/>
    <property type="evidence" value="ECO:0007669"/>
    <property type="project" value="UniProtKB-KW"/>
</dbReference>
<keyword evidence="1" id="KW-0808">Transferase</keyword>
<keyword evidence="2" id="KW-0012">Acyltransferase</keyword>
<dbReference type="OrthoDB" id="439993at2759"/>